<sequence length="791" mass="89032">MADTDEDDEFGSDDVFEQLPPTTLLQLERQATQFAQTEHHQSAYHKTKLPPDENKWHSEHQQSAQSTANLRPSYREQDYNYDDEEVIDLDQDPYAIRPRFDPKQALVESLPNVPRPSTLETSLHSHQGPPANQSALAELQARIVQLENDRLDLQRQIEEARSTAQLKAGEASILRQKAEKAAKDYEQKIASIKQLHAEERAKHKAELDRVKSDREKLTTHNRFLEHDLALETDKNRKFQRMQRPIIADSSKSGQGSSPTVTPKKSKVLPYRDGFDDSDLVMVSPSKPKDRSKPTTPKAGAKRKRTGNDNQSPIPLPQLPLSEPKGQPIPLQSRADFKVTAEILQKLAREQNKLRFLQRLLQHTVSEDGEDNILEALTRFNFPSSPDRKLSTIFFEQLVTRPLADFGDSNLTIADTICNALCALWEQSLTESYYPPISSLISSIQRVFELERSSFAQKYVSRIVPLAIATSDLVAIPLARASLNKSQSLRAQATRITHAQAAPGAGIGLSESNGEVEQKEEAAQKYIDVFACLELLNTLAEAATPNKDAITLFWQHMKFDFVLMLLMKAQPIGQIGLMLELLRTSALQDTFGAISDGERERQDRREIDTLDRLTVLLGEKFEQDRSDITSTALFEMRERVIAVLVALVSKEHGALLIATHRHAIGRLFKFLHASINSLYLYTQSSDHSSLIRSINSAVTILYLLCSSTGAVQTKVNVDIRQKLSVIPGGMHIHLLALTRLAFAERIWYERGIEESSMERAHEMLDEWLSPEEGEGLMMMFGSESSGDSMDIQ</sequence>
<dbReference type="HOGENOM" id="CLU_013058_0_0_1"/>
<feature type="domain" description="Rad26-like N-terminal" evidence="5">
    <location>
        <begin position="355"/>
        <end position="397"/>
    </location>
</feature>
<dbReference type="RefSeq" id="XP_016218718.1">
    <property type="nucleotide sequence ID" value="XM_016353565.1"/>
</dbReference>
<dbReference type="VEuPathDB" id="FungiDB:PV09_00775"/>
<accession>A0A0D2BBU2</accession>
<keyword evidence="7" id="KW-1185">Reference proteome</keyword>
<evidence type="ECO:0000259" key="5">
    <source>
        <dbReference type="Pfam" id="PF21048"/>
    </source>
</evidence>
<evidence type="ECO:0000313" key="7">
    <source>
        <dbReference type="Proteomes" id="UP000053259"/>
    </source>
</evidence>
<keyword evidence="1" id="KW-0175">Coiled coil</keyword>
<feature type="coiled-coil region" evidence="1">
    <location>
        <begin position="136"/>
        <end position="202"/>
    </location>
</feature>
<dbReference type="Pfam" id="PF12331">
    <property type="entry name" value="Rad26-like_helical_rpts"/>
    <property type="match status" value="1"/>
</dbReference>
<feature type="compositionally biased region" description="Basic and acidic residues" evidence="2">
    <location>
        <begin position="49"/>
        <end position="60"/>
    </location>
</feature>
<feature type="region of interest" description="Disordered" evidence="2">
    <location>
        <begin position="1"/>
        <end position="95"/>
    </location>
</feature>
<protein>
    <recommendedName>
        <fullName evidence="8">DNA repair protein Rad26</fullName>
    </recommendedName>
</protein>
<dbReference type="InterPro" id="IPR048379">
    <property type="entry name" value="Rad26-like_C"/>
</dbReference>
<reference evidence="6 7" key="1">
    <citation type="submission" date="2015-01" db="EMBL/GenBank/DDBJ databases">
        <title>The Genome Sequence of Ochroconis gallopava CBS43764.</title>
        <authorList>
            <consortium name="The Broad Institute Genomics Platform"/>
            <person name="Cuomo C."/>
            <person name="de Hoog S."/>
            <person name="Gorbushina A."/>
            <person name="Stielow B."/>
            <person name="Teixiera M."/>
            <person name="Abouelleil A."/>
            <person name="Chapman S.B."/>
            <person name="Priest M."/>
            <person name="Young S.K."/>
            <person name="Wortman J."/>
            <person name="Nusbaum C."/>
            <person name="Birren B."/>
        </authorList>
    </citation>
    <scope>NUCLEOTIDE SEQUENCE [LARGE SCALE GENOMIC DNA]</scope>
    <source>
        <strain evidence="6 7">CBS 43764</strain>
    </source>
</reference>
<feature type="region of interest" description="Disordered" evidence="2">
    <location>
        <begin position="112"/>
        <end position="131"/>
    </location>
</feature>
<feature type="compositionally biased region" description="Acidic residues" evidence="2">
    <location>
        <begin position="1"/>
        <end position="16"/>
    </location>
</feature>
<feature type="region of interest" description="Disordered" evidence="2">
    <location>
        <begin position="245"/>
        <end position="328"/>
    </location>
</feature>
<dbReference type="InParanoid" id="A0A0D2BBU2"/>
<feature type="compositionally biased region" description="Acidic residues" evidence="2">
    <location>
        <begin position="79"/>
        <end position="91"/>
    </location>
</feature>
<feature type="domain" description="Rad26-like C-terminal" evidence="4">
    <location>
        <begin position="717"/>
        <end position="779"/>
    </location>
</feature>
<proteinExistence type="predicted"/>
<dbReference type="OrthoDB" id="5245063at2759"/>
<evidence type="ECO:0000259" key="4">
    <source>
        <dbReference type="Pfam" id="PF21046"/>
    </source>
</evidence>
<name>A0A0D2BBU2_9PEZI</name>
<feature type="compositionally biased region" description="Polar residues" evidence="2">
    <location>
        <begin position="20"/>
        <end position="36"/>
    </location>
</feature>
<dbReference type="Pfam" id="PF21046">
    <property type="entry name" value="Rad26-like_C"/>
    <property type="match status" value="1"/>
</dbReference>
<dbReference type="STRING" id="253628.A0A0D2BBU2"/>
<dbReference type="GeneID" id="27308748"/>
<evidence type="ECO:0000256" key="2">
    <source>
        <dbReference type="SAM" id="MobiDB-lite"/>
    </source>
</evidence>
<dbReference type="AlphaFoldDB" id="A0A0D2BBU2"/>
<feature type="compositionally biased region" description="Polar residues" evidence="2">
    <location>
        <begin position="61"/>
        <end position="70"/>
    </location>
</feature>
<dbReference type="InterPro" id="IPR022093">
    <property type="entry name" value="Rad26-like_helical"/>
</dbReference>
<evidence type="ECO:0000259" key="3">
    <source>
        <dbReference type="Pfam" id="PF12331"/>
    </source>
</evidence>
<feature type="compositionally biased region" description="Polar residues" evidence="2">
    <location>
        <begin position="249"/>
        <end position="262"/>
    </location>
</feature>
<organism evidence="6 7">
    <name type="scientific">Verruconis gallopava</name>
    <dbReference type="NCBI Taxonomy" id="253628"/>
    <lineage>
        <taxon>Eukaryota</taxon>
        <taxon>Fungi</taxon>
        <taxon>Dikarya</taxon>
        <taxon>Ascomycota</taxon>
        <taxon>Pezizomycotina</taxon>
        <taxon>Dothideomycetes</taxon>
        <taxon>Pleosporomycetidae</taxon>
        <taxon>Venturiales</taxon>
        <taxon>Sympoventuriaceae</taxon>
        <taxon>Verruconis</taxon>
    </lineage>
</organism>
<evidence type="ECO:0000313" key="6">
    <source>
        <dbReference type="EMBL" id="KIW08849.1"/>
    </source>
</evidence>
<feature type="domain" description="Rad26-like helical repeats" evidence="3">
    <location>
        <begin position="515"/>
        <end position="703"/>
    </location>
</feature>
<dbReference type="InterPro" id="IPR048380">
    <property type="entry name" value="Rad26-like_N"/>
</dbReference>
<dbReference type="Proteomes" id="UP000053259">
    <property type="component" value="Unassembled WGS sequence"/>
</dbReference>
<dbReference type="EMBL" id="KN847530">
    <property type="protein sequence ID" value="KIW08849.1"/>
    <property type="molecule type" value="Genomic_DNA"/>
</dbReference>
<dbReference type="Pfam" id="PF21048">
    <property type="entry name" value="Rad26-like_N"/>
    <property type="match status" value="1"/>
</dbReference>
<gene>
    <name evidence="6" type="ORF">PV09_00775</name>
</gene>
<evidence type="ECO:0008006" key="8">
    <source>
        <dbReference type="Google" id="ProtNLM"/>
    </source>
</evidence>
<feature type="compositionally biased region" description="Polar residues" evidence="2">
    <location>
        <begin position="118"/>
        <end position="131"/>
    </location>
</feature>
<evidence type="ECO:0000256" key="1">
    <source>
        <dbReference type="SAM" id="Coils"/>
    </source>
</evidence>